<protein>
    <submittedName>
        <fullName evidence="1">Uncharacterized protein</fullName>
    </submittedName>
</protein>
<organism evidence="1">
    <name type="scientific">Siphoviridae sp. ctTfn5</name>
    <dbReference type="NCBI Taxonomy" id="2827878"/>
    <lineage>
        <taxon>Viruses</taxon>
        <taxon>Duplodnaviria</taxon>
        <taxon>Heunggongvirae</taxon>
        <taxon>Uroviricota</taxon>
        <taxon>Caudoviricetes</taxon>
    </lineage>
</organism>
<dbReference type="EMBL" id="BK032825">
    <property type="protein sequence ID" value="DAF62628.1"/>
    <property type="molecule type" value="Genomic_DNA"/>
</dbReference>
<proteinExistence type="predicted"/>
<sequence>MIKLTIRAIVRWEALRDKSFYLFDASEEDLRTLLYCVEGAFTPYTDWTPKDEENAYKDLTRAVAVWGQYIPKEVDESPTEGQEIGKKDPARVGDLVADLIVSGGADAGWVYSEMTFVEMDELQKAMQRKQRYELEHARLWTFFTIIPHISGNKIKKPEDLYPFPWEENKRKIKSAFTEEDIEERLRQLEEENRG</sequence>
<reference evidence="1" key="1">
    <citation type="journal article" date="2021" name="Proc. Natl. Acad. Sci. U.S.A.">
        <title>A Catalog of Tens of Thousands of Viruses from Human Metagenomes Reveals Hidden Associations with Chronic Diseases.</title>
        <authorList>
            <person name="Tisza M.J."/>
            <person name="Buck C.B."/>
        </authorList>
    </citation>
    <scope>NUCLEOTIDE SEQUENCE</scope>
    <source>
        <strain evidence="1">CtTfn5</strain>
    </source>
</reference>
<evidence type="ECO:0000313" key="1">
    <source>
        <dbReference type="EMBL" id="DAF62628.1"/>
    </source>
</evidence>
<name>A0A8S5TH28_9CAUD</name>
<accession>A0A8S5TH28</accession>